<feature type="signal peptide" evidence="1">
    <location>
        <begin position="1"/>
        <end position="15"/>
    </location>
</feature>
<comment type="caution">
    <text evidence="2">The sequence shown here is derived from an EMBL/GenBank/DDBJ whole genome shotgun (WGS) entry which is preliminary data.</text>
</comment>
<name>A0A0B2WG33_METAS</name>
<accession>A0A0B2WG33</accession>
<dbReference type="GeneID" id="63741628"/>
<dbReference type="AlphaFoldDB" id="A0A0B2WG33"/>
<dbReference type="RefSeq" id="XP_040676012.1">
    <property type="nucleotide sequence ID" value="XM_040825971.1"/>
</dbReference>
<dbReference type="HOGENOM" id="CLU_1594937_0_0_1"/>
<evidence type="ECO:0000313" key="3">
    <source>
        <dbReference type="Proteomes" id="UP000030816"/>
    </source>
</evidence>
<sequence>MQFAVVLSLIAAASASLLPRAPACPSAKGSACGIVSAIGNSVTFPPKCVSKPRCEGDVSFAGITAHVQIGVNLQLDGRPGWTVSTMASGATGSEMAAARSQLTTAQRSGLTLYIALSPKAMPVAIPSRSHSQVDHQCSLRRAVHLRICAAPRVFLQAPPPIASSQFQ</sequence>
<evidence type="ECO:0000313" key="2">
    <source>
        <dbReference type="EMBL" id="KHN94946.1"/>
    </source>
</evidence>
<reference evidence="2 3" key="1">
    <citation type="journal article" date="2014" name="Proc. Natl. Acad. Sci. U.S.A.">
        <title>Trajectory and genomic determinants of fungal-pathogen speciation and host adaptation.</title>
        <authorList>
            <person name="Hu X."/>
            <person name="Xiao G."/>
            <person name="Zheng P."/>
            <person name="Shang Y."/>
            <person name="Su Y."/>
            <person name="Zhang X."/>
            <person name="Liu X."/>
            <person name="Zhan S."/>
            <person name="St Leger R.J."/>
            <person name="Wang C."/>
        </authorList>
    </citation>
    <scope>NUCLEOTIDE SEQUENCE [LARGE SCALE GENOMIC DNA]</scope>
    <source>
        <strain evidence="2 3">ARSEF 1941</strain>
    </source>
</reference>
<gene>
    <name evidence="2" type="ORF">MAM_07173</name>
</gene>
<keyword evidence="3" id="KW-1185">Reference proteome</keyword>
<proteinExistence type="predicted"/>
<dbReference type="Proteomes" id="UP000030816">
    <property type="component" value="Unassembled WGS sequence"/>
</dbReference>
<protein>
    <submittedName>
        <fullName evidence="2">Uncharacterized protein</fullName>
    </submittedName>
</protein>
<dbReference type="OrthoDB" id="4959954at2759"/>
<evidence type="ECO:0000256" key="1">
    <source>
        <dbReference type="SAM" id="SignalP"/>
    </source>
</evidence>
<feature type="chain" id="PRO_5013130797" evidence="1">
    <location>
        <begin position="16"/>
        <end position="167"/>
    </location>
</feature>
<organism evidence="2 3">
    <name type="scientific">Metarhizium album (strain ARSEF 1941)</name>
    <dbReference type="NCBI Taxonomy" id="1081103"/>
    <lineage>
        <taxon>Eukaryota</taxon>
        <taxon>Fungi</taxon>
        <taxon>Dikarya</taxon>
        <taxon>Ascomycota</taxon>
        <taxon>Pezizomycotina</taxon>
        <taxon>Sordariomycetes</taxon>
        <taxon>Hypocreomycetidae</taxon>
        <taxon>Hypocreales</taxon>
        <taxon>Clavicipitaceae</taxon>
        <taxon>Metarhizium</taxon>
    </lineage>
</organism>
<keyword evidence="1" id="KW-0732">Signal</keyword>
<dbReference type="EMBL" id="AZHE01000028">
    <property type="protein sequence ID" value="KHN94946.1"/>
    <property type="molecule type" value="Genomic_DNA"/>
</dbReference>